<dbReference type="EMBL" id="JAIWYP010000015">
    <property type="protein sequence ID" value="KAH3703193.1"/>
    <property type="molecule type" value="Genomic_DNA"/>
</dbReference>
<evidence type="ECO:0000256" key="4">
    <source>
        <dbReference type="ARBA" id="ARBA00022898"/>
    </source>
</evidence>
<dbReference type="AlphaFoldDB" id="A0A9D3YQ60"/>
<proteinExistence type="inferred from homology"/>
<keyword evidence="3" id="KW-0210">Decarboxylase</keyword>
<keyword evidence="5 6" id="KW-0456">Lyase</keyword>
<comment type="caution">
    <text evidence="7">The sequence shown here is derived from an EMBL/GenBank/DDBJ whole genome shotgun (WGS) entry which is preliminary data.</text>
</comment>
<name>A0A9D3YQ60_DREPO</name>
<evidence type="ECO:0000313" key="8">
    <source>
        <dbReference type="Proteomes" id="UP000828390"/>
    </source>
</evidence>
<evidence type="ECO:0000256" key="2">
    <source>
        <dbReference type="ARBA" id="ARBA00009533"/>
    </source>
</evidence>
<evidence type="ECO:0000313" key="7">
    <source>
        <dbReference type="EMBL" id="KAH3703193.1"/>
    </source>
</evidence>
<reference evidence="7" key="1">
    <citation type="journal article" date="2019" name="bioRxiv">
        <title>The Genome of the Zebra Mussel, Dreissena polymorpha: A Resource for Invasive Species Research.</title>
        <authorList>
            <person name="McCartney M.A."/>
            <person name="Auch B."/>
            <person name="Kono T."/>
            <person name="Mallez S."/>
            <person name="Zhang Y."/>
            <person name="Obille A."/>
            <person name="Becker A."/>
            <person name="Abrahante J.E."/>
            <person name="Garbe J."/>
            <person name="Badalamenti J.P."/>
            <person name="Herman A."/>
            <person name="Mangelson H."/>
            <person name="Liachko I."/>
            <person name="Sullivan S."/>
            <person name="Sone E.D."/>
            <person name="Koren S."/>
            <person name="Silverstein K.A.T."/>
            <person name="Beckman K.B."/>
            <person name="Gohl D.M."/>
        </authorList>
    </citation>
    <scope>NUCLEOTIDE SEQUENCE</scope>
    <source>
        <strain evidence="7">Duluth1</strain>
        <tissue evidence="7">Whole animal</tissue>
    </source>
</reference>
<dbReference type="InterPro" id="IPR002129">
    <property type="entry name" value="PyrdxlP-dep_de-COase"/>
</dbReference>
<comment type="similarity">
    <text evidence="2 6">Belongs to the group II decarboxylase family.</text>
</comment>
<dbReference type="PANTHER" id="PTHR45677">
    <property type="entry name" value="GLUTAMATE DECARBOXYLASE-RELATED"/>
    <property type="match status" value="1"/>
</dbReference>
<evidence type="ECO:0000256" key="5">
    <source>
        <dbReference type="ARBA" id="ARBA00023239"/>
    </source>
</evidence>
<sequence length="92" mass="10934">MVPMPRQGELESVNELGADYLYQKDKMYDTSYDTGDKAIQCGRHNDVFKLWLMWRSKVNKFTNILSHVFQQLCPFIFTHLIVYDIVYFDSTK</sequence>
<evidence type="ECO:0000256" key="1">
    <source>
        <dbReference type="ARBA" id="ARBA00001933"/>
    </source>
</evidence>
<evidence type="ECO:0000256" key="3">
    <source>
        <dbReference type="ARBA" id="ARBA00022793"/>
    </source>
</evidence>
<accession>A0A9D3YQ60</accession>
<dbReference type="GO" id="GO:0005737">
    <property type="term" value="C:cytoplasm"/>
    <property type="evidence" value="ECO:0007669"/>
    <property type="project" value="TreeGrafter"/>
</dbReference>
<keyword evidence="8" id="KW-1185">Reference proteome</keyword>
<dbReference type="Proteomes" id="UP000828390">
    <property type="component" value="Unassembled WGS sequence"/>
</dbReference>
<keyword evidence="4 6" id="KW-0663">Pyridoxal phosphate</keyword>
<comment type="cofactor">
    <cofactor evidence="1 6">
        <name>pyridoxal 5'-phosphate</name>
        <dbReference type="ChEBI" id="CHEBI:597326"/>
    </cofactor>
</comment>
<dbReference type="GO" id="GO:0009449">
    <property type="term" value="P:gamma-aminobutyric acid biosynthetic process"/>
    <property type="evidence" value="ECO:0007669"/>
    <property type="project" value="TreeGrafter"/>
</dbReference>
<dbReference type="InterPro" id="IPR015424">
    <property type="entry name" value="PyrdxlP-dep_Trfase"/>
</dbReference>
<dbReference type="PANTHER" id="PTHR45677:SF10">
    <property type="entry name" value="GLUTAMATE DECARBOXYLASE"/>
    <property type="match status" value="1"/>
</dbReference>
<evidence type="ECO:0000256" key="6">
    <source>
        <dbReference type="RuleBase" id="RU000382"/>
    </source>
</evidence>
<dbReference type="Gene3D" id="3.40.640.10">
    <property type="entry name" value="Type I PLP-dependent aspartate aminotransferase-like (Major domain)"/>
    <property type="match status" value="1"/>
</dbReference>
<dbReference type="GO" id="GO:0004351">
    <property type="term" value="F:glutamate decarboxylase activity"/>
    <property type="evidence" value="ECO:0007669"/>
    <property type="project" value="TreeGrafter"/>
</dbReference>
<dbReference type="GO" id="GO:0030170">
    <property type="term" value="F:pyridoxal phosphate binding"/>
    <property type="evidence" value="ECO:0007669"/>
    <property type="project" value="InterPro"/>
</dbReference>
<protein>
    <submittedName>
        <fullName evidence="7">Uncharacterized protein</fullName>
    </submittedName>
</protein>
<reference evidence="7" key="2">
    <citation type="submission" date="2020-11" db="EMBL/GenBank/DDBJ databases">
        <authorList>
            <person name="McCartney M.A."/>
            <person name="Auch B."/>
            <person name="Kono T."/>
            <person name="Mallez S."/>
            <person name="Becker A."/>
            <person name="Gohl D.M."/>
            <person name="Silverstein K.A.T."/>
            <person name="Koren S."/>
            <person name="Bechman K.B."/>
            <person name="Herman A."/>
            <person name="Abrahante J.E."/>
            <person name="Garbe J."/>
        </authorList>
    </citation>
    <scope>NUCLEOTIDE SEQUENCE</scope>
    <source>
        <strain evidence="7">Duluth1</strain>
        <tissue evidence="7">Whole animal</tissue>
    </source>
</reference>
<dbReference type="InterPro" id="IPR015421">
    <property type="entry name" value="PyrdxlP-dep_Trfase_major"/>
</dbReference>
<organism evidence="7 8">
    <name type="scientific">Dreissena polymorpha</name>
    <name type="common">Zebra mussel</name>
    <name type="synonym">Mytilus polymorpha</name>
    <dbReference type="NCBI Taxonomy" id="45954"/>
    <lineage>
        <taxon>Eukaryota</taxon>
        <taxon>Metazoa</taxon>
        <taxon>Spiralia</taxon>
        <taxon>Lophotrochozoa</taxon>
        <taxon>Mollusca</taxon>
        <taxon>Bivalvia</taxon>
        <taxon>Autobranchia</taxon>
        <taxon>Heteroconchia</taxon>
        <taxon>Euheterodonta</taxon>
        <taxon>Imparidentia</taxon>
        <taxon>Neoheterodontei</taxon>
        <taxon>Myida</taxon>
        <taxon>Dreissenoidea</taxon>
        <taxon>Dreissenidae</taxon>
        <taxon>Dreissena</taxon>
    </lineage>
</organism>
<dbReference type="Pfam" id="PF00282">
    <property type="entry name" value="Pyridoxal_deC"/>
    <property type="match status" value="1"/>
</dbReference>
<dbReference type="Gene3D" id="3.90.1150.170">
    <property type="match status" value="1"/>
</dbReference>
<dbReference type="SUPFAM" id="SSF53383">
    <property type="entry name" value="PLP-dependent transferases"/>
    <property type="match status" value="1"/>
</dbReference>
<gene>
    <name evidence="7" type="ORF">DPMN_078224</name>
</gene>